<comment type="caution">
    <text evidence="2">The sequence shown here is derived from an EMBL/GenBank/DDBJ whole genome shotgun (WGS) entry which is preliminary data.</text>
</comment>
<evidence type="ECO:0000313" key="3">
    <source>
        <dbReference type="Proteomes" id="UP000489600"/>
    </source>
</evidence>
<protein>
    <submittedName>
        <fullName evidence="2">Uncharacterized protein</fullName>
    </submittedName>
</protein>
<keyword evidence="3" id="KW-1185">Reference proteome</keyword>
<reference evidence="2" key="1">
    <citation type="submission" date="2019-07" db="EMBL/GenBank/DDBJ databases">
        <authorList>
            <person name="Dittberner H."/>
        </authorList>
    </citation>
    <scope>NUCLEOTIDE SEQUENCE [LARGE SCALE GENOMIC DNA]</scope>
</reference>
<dbReference type="OrthoDB" id="10253254at2759"/>
<evidence type="ECO:0000313" key="2">
    <source>
        <dbReference type="EMBL" id="VVB02185.1"/>
    </source>
</evidence>
<name>A0A565BLH7_9BRAS</name>
<sequence>MARVRGFLDCYAIALSQRNCCLVYDLPRIHYSGSKKSKSPAELVRELVDYGFSLSSAFAEEIYARAPRKTAGVNEAEAAMLLRKQNTFSLLEADLDEDEGNMEKQSASESRKSDKRQKRFRKKIGESEDDDDEAYCFL</sequence>
<accession>A0A565BLH7</accession>
<organism evidence="2 3">
    <name type="scientific">Arabis nemorensis</name>
    <dbReference type="NCBI Taxonomy" id="586526"/>
    <lineage>
        <taxon>Eukaryota</taxon>
        <taxon>Viridiplantae</taxon>
        <taxon>Streptophyta</taxon>
        <taxon>Embryophyta</taxon>
        <taxon>Tracheophyta</taxon>
        <taxon>Spermatophyta</taxon>
        <taxon>Magnoliopsida</taxon>
        <taxon>eudicotyledons</taxon>
        <taxon>Gunneridae</taxon>
        <taxon>Pentapetalae</taxon>
        <taxon>rosids</taxon>
        <taxon>malvids</taxon>
        <taxon>Brassicales</taxon>
        <taxon>Brassicaceae</taxon>
        <taxon>Arabideae</taxon>
        <taxon>Arabis</taxon>
    </lineage>
</organism>
<gene>
    <name evidence="2" type="ORF">ANE_LOCUS12629</name>
</gene>
<dbReference type="EMBL" id="CABITT030000004">
    <property type="protein sequence ID" value="VVB02185.1"/>
    <property type="molecule type" value="Genomic_DNA"/>
</dbReference>
<feature type="region of interest" description="Disordered" evidence="1">
    <location>
        <begin position="94"/>
        <end position="138"/>
    </location>
</feature>
<feature type="compositionally biased region" description="Acidic residues" evidence="1">
    <location>
        <begin position="127"/>
        <end position="138"/>
    </location>
</feature>
<evidence type="ECO:0000256" key="1">
    <source>
        <dbReference type="SAM" id="MobiDB-lite"/>
    </source>
</evidence>
<proteinExistence type="predicted"/>
<dbReference type="Proteomes" id="UP000489600">
    <property type="component" value="Unassembled WGS sequence"/>
</dbReference>
<dbReference type="AlphaFoldDB" id="A0A565BLH7"/>
<feature type="compositionally biased region" description="Basic residues" evidence="1">
    <location>
        <begin position="113"/>
        <end position="122"/>
    </location>
</feature>